<dbReference type="InterPro" id="IPR018490">
    <property type="entry name" value="cNMP-bd_dom_sf"/>
</dbReference>
<dbReference type="Gene3D" id="1.10.10.10">
    <property type="entry name" value="Winged helix-like DNA-binding domain superfamily/Winged helix DNA-binding domain"/>
    <property type="match status" value="1"/>
</dbReference>
<dbReference type="SUPFAM" id="SSF46785">
    <property type="entry name" value="Winged helix' DNA-binding domain"/>
    <property type="match status" value="1"/>
</dbReference>
<dbReference type="CDD" id="cd00038">
    <property type="entry name" value="CAP_ED"/>
    <property type="match status" value="1"/>
</dbReference>
<keyword evidence="4" id="KW-0804">Transcription</keyword>
<dbReference type="InterPro" id="IPR000595">
    <property type="entry name" value="cNMP-bd_dom"/>
</dbReference>
<dbReference type="PANTHER" id="PTHR24567">
    <property type="entry name" value="CRP FAMILY TRANSCRIPTIONAL REGULATORY PROTEIN"/>
    <property type="match status" value="1"/>
</dbReference>
<dbReference type="InterPro" id="IPR050397">
    <property type="entry name" value="Env_Response_Regulators"/>
</dbReference>
<dbReference type="InterPro" id="IPR036388">
    <property type="entry name" value="WH-like_DNA-bd_sf"/>
</dbReference>
<dbReference type="EMBL" id="JBHSAM010000017">
    <property type="protein sequence ID" value="MFC4099318.1"/>
    <property type="molecule type" value="Genomic_DNA"/>
</dbReference>
<dbReference type="PROSITE" id="PS00042">
    <property type="entry name" value="HTH_CRP_1"/>
    <property type="match status" value="1"/>
</dbReference>
<evidence type="ECO:0000313" key="7">
    <source>
        <dbReference type="EMBL" id="MFC4099318.1"/>
    </source>
</evidence>
<evidence type="ECO:0000256" key="1">
    <source>
        <dbReference type="ARBA" id="ARBA00023015"/>
    </source>
</evidence>
<sequence>MESKTEEAGGGLLRTLSVENFEKLRGIMYISKAEKGSYLFREGEIADKLYYLFQGQVRTTKSSDVGRTLTLYLHQAGDLLGQVDPFQDGVHGFSAEVTENASIGTLQRKDVEVLVWQDGDFALEWMRWMGLMHRLTQTKFRDLMLFGKTGALCSLLIRLCNSYGKTDEGKIEINLKISNTEMADMIGATRESVNRMLSELRKKGVIDYANGYYVVHDLEYLREICHCDNCPKEICRM</sequence>
<feature type="domain" description="Cyclic nucleotide-binding" evidence="5">
    <location>
        <begin position="12"/>
        <end position="115"/>
    </location>
</feature>
<dbReference type="InterPro" id="IPR036390">
    <property type="entry name" value="WH_DNA-bd_sf"/>
</dbReference>
<comment type="caution">
    <text evidence="7">The sequence shown here is derived from an EMBL/GenBank/DDBJ whole genome shotgun (WGS) entry which is preliminary data.</text>
</comment>
<evidence type="ECO:0000256" key="4">
    <source>
        <dbReference type="ARBA" id="ARBA00023163"/>
    </source>
</evidence>
<dbReference type="Gene3D" id="2.60.120.10">
    <property type="entry name" value="Jelly Rolls"/>
    <property type="match status" value="1"/>
</dbReference>
<dbReference type="CDD" id="cd00092">
    <property type="entry name" value="HTH_CRP"/>
    <property type="match status" value="1"/>
</dbReference>
<dbReference type="Proteomes" id="UP001595715">
    <property type="component" value="Unassembled WGS sequence"/>
</dbReference>
<dbReference type="InterPro" id="IPR018335">
    <property type="entry name" value="Tscrpt_reg_HTH_Crp-type_CS"/>
</dbReference>
<keyword evidence="8" id="KW-1185">Reference proteome</keyword>
<name>A0ABV8JZ64_9BACL</name>
<gene>
    <name evidence="7" type="ORF">ACFOZ8_06555</name>
</gene>
<keyword evidence="3" id="KW-0010">Activator</keyword>
<keyword evidence="1" id="KW-0805">Transcription regulation</keyword>
<organism evidence="7 8">
    <name type="scientific">Paenibacillus xanthanilyticus</name>
    <dbReference type="NCBI Taxonomy" id="1783531"/>
    <lineage>
        <taxon>Bacteria</taxon>
        <taxon>Bacillati</taxon>
        <taxon>Bacillota</taxon>
        <taxon>Bacilli</taxon>
        <taxon>Bacillales</taxon>
        <taxon>Paenibacillaceae</taxon>
        <taxon>Paenibacillus</taxon>
    </lineage>
</organism>
<dbReference type="Pfam" id="PF13545">
    <property type="entry name" value="HTH_Crp_2"/>
    <property type="match status" value="1"/>
</dbReference>
<accession>A0ABV8JZ64</accession>
<dbReference type="PROSITE" id="PS51063">
    <property type="entry name" value="HTH_CRP_2"/>
    <property type="match status" value="1"/>
</dbReference>
<evidence type="ECO:0000313" key="8">
    <source>
        <dbReference type="Proteomes" id="UP001595715"/>
    </source>
</evidence>
<evidence type="ECO:0000259" key="6">
    <source>
        <dbReference type="PROSITE" id="PS51063"/>
    </source>
</evidence>
<dbReference type="RefSeq" id="WP_377718013.1">
    <property type="nucleotide sequence ID" value="NZ_JBHSAM010000017.1"/>
</dbReference>
<dbReference type="Pfam" id="PF00027">
    <property type="entry name" value="cNMP_binding"/>
    <property type="match status" value="1"/>
</dbReference>
<reference evidence="8" key="1">
    <citation type="journal article" date="2019" name="Int. J. Syst. Evol. Microbiol.">
        <title>The Global Catalogue of Microorganisms (GCM) 10K type strain sequencing project: providing services to taxonomists for standard genome sequencing and annotation.</title>
        <authorList>
            <consortium name="The Broad Institute Genomics Platform"/>
            <consortium name="The Broad Institute Genome Sequencing Center for Infectious Disease"/>
            <person name="Wu L."/>
            <person name="Ma J."/>
        </authorList>
    </citation>
    <scope>NUCLEOTIDE SEQUENCE [LARGE SCALE GENOMIC DNA]</scope>
    <source>
        <strain evidence="8">IBRC-M 10987</strain>
    </source>
</reference>
<dbReference type="SUPFAM" id="SSF51206">
    <property type="entry name" value="cAMP-binding domain-like"/>
    <property type="match status" value="1"/>
</dbReference>
<dbReference type="PRINTS" id="PR00034">
    <property type="entry name" value="HTHCRP"/>
</dbReference>
<evidence type="ECO:0000256" key="2">
    <source>
        <dbReference type="ARBA" id="ARBA00023125"/>
    </source>
</evidence>
<dbReference type="SMART" id="SM00419">
    <property type="entry name" value="HTH_CRP"/>
    <property type="match status" value="1"/>
</dbReference>
<protein>
    <submittedName>
        <fullName evidence="7">Crp/Fnr family transcriptional regulator</fullName>
    </submittedName>
</protein>
<feature type="domain" description="HTH crp-type" evidence="6">
    <location>
        <begin position="146"/>
        <end position="219"/>
    </location>
</feature>
<evidence type="ECO:0000256" key="3">
    <source>
        <dbReference type="ARBA" id="ARBA00023159"/>
    </source>
</evidence>
<dbReference type="InterPro" id="IPR014710">
    <property type="entry name" value="RmlC-like_jellyroll"/>
</dbReference>
<dbReference type="PANTHER" id="PTHR24567:SF74">
    <property type="entry name" value="HTH-TYPE TRANSCRIPTIONAL REGULATOR ARCR"/>
    <property type="match status" value="1"/>
</dbReference>
<keyword evidence="2" id="KW-0238">DNA-binding</keyword>
<dbReference type="InterPro" id="IPR012318">
    <property type="entry name" value="HTH_CRP"/>
</dbReference>
<evidence type="ECO:0000259" key="5">
    <source>
        <dbReference type="PROSITE" id="PS50042"/>
    </source>
</evidence>
<dbReference type="PROSITE" id="PS50042">
    <property type="entry name" value="CNMP_BINDING_3"/>
    <property type="match status" value="1"/>
</dbReference>
<proteinExistence type="predicted"/>